<accession>A0A8S9J7Z9</accession>
<name>A0A8S9J7Z9_BRACR</name>
<protein>
    <submittedName>
        <fullName evidence="1">Uncharacterized protein</fullName>
    </submittedName>
</protein>
<dbReference type="AlphaFoldDB" id="A0A8S9J7Z9"/>
<dbReference type="Proteomes" id="UP000712281">
    <property type="component" value="Unassembled WGS sequence"/>
</dbReference>
<proteinExistence type="predicted"/>
<reference evidence="1" key="1">
    <citation type="submission" date="2019-12" db="EMBL/GenBank/DDBJ databases">
        <title>Genome sequencing and annotation of Brassica cretica.</title>
        <authorList>
            <person name="Studholme D.J."/>
            <person name="Sarris P.F."/>
        </authorList>
    </citation>
    <scope>NUCLEOTIDE SEQUENCE</scope>
    <source>
        <strain evidence="1">PFS-001/15</strain>
        <tissue evidence="1">Leaf</tissue>
    </source>
</reference>
<organism evidence="1 2">
    <name type="scientific">Brassica cretica</name>
    <name type="common">Mustard</name>
    <dbReference type="NCBI Taxonomy" id="69181"/>
    <lineage>
        <taxon>Eukaryota</taxon>
        <taxon>Viridiplantae</taxon>
        <taxon>Streptophyta</taxon>
        <taxon>Embryophyta</taxon>
        <taxon>Tracheophyta</taxon>
        <taxon>Spermatophyta</taxon>
        <taxon>Magnoliopsida</taxon>
        <taxon>eudicotyledons</taxon>
        <taxon>Gunneridae</taxon>
        <taxon>Pentapetalae</taxon>
        <taxon>rosids</taxon>
        <taxon>malvids</taxon>
        <taxon>Brassicales</taxon>
        <taxon>Brassicaceae</taxon>
        <taxon>Brassiceae</taxon>
        <taxon>Brassica</taxon>
    </lineage>
</organism>
<comment type="caution">
    <text evidence="1">The sequence shown here is derived from an EMBL/GenBank/DDBJ whole genome shotgun (WGS) entry which is preliminary data.</text>
</comment>
<evidence type="ECO:0000313" key="1">
    <source>
        <dbReference type="EMBL" id="KAF2577327.1"/>
    </source>
</evidence>
<evidence type="ECO:0000313" key="2">
    <source>
        <dbReference type="Proteomes" id="UP000712281"/>
    </source>
</evidence>
<dbReference type="EMBL" id="QGKW02001660">
    <property type="protein sequence ID" value="KAF2577327.1"/>
    <property type="molecule type" value="Genomic_DNA"/>
</dbReference>
<gene>
    <name evidence="1" type="ORF">F2Q68_00000362</name>
</gene>
<sequence>MKTSLEIPEATTCHKENYMKFGNLIRKSSFQKFLIHPFDCAGFDIIKLRRQRSVSSGQSFEAEELAKLKKMKRRKMKRLDKLKNWQLRRLAYALKAGRRETSESFIAYHQVQC</sequence>